<dbReference type="PhylomeDB" id="E2B7G0"/>
<feature type="region of interest" description="Disordered" evidence="2">
    <location>
        <begin position="17"/>
        <end position="46"/>
    </location>
</feature>
<proteinExistence type="inferred from homology"/>
<name>E2B7G0_HARSA</name>
<dbReference type="KEGG" id="hst:105191910"/>
<evidence type="ECO:0000256" key="1">
    <source>
        <dbReference type="ARBA" id="ARBA00006802"/>
    </source>
</evidence>
<dbReference type="PANTHER" id="PTHR16967">
    <property type="entry name" value="LEYDIG CELL TUMOR 10 KDA PROTEIN HOMOLOG"/>
    <property type="match status" value="1"/>
</dbReference>
<dbReference type="PANTHER" id="PTHR16967:SF1">
    <property type="entry name" value="LEYDIG CELL TUMOR 10 KDA PROTEIN HOMOLOG"/>
    <property type="match status" value="1"/>
</dbReference>
<evidence type="ECO:0000313" key="3">
    <source>
        <dbReference type="EMBL" id="EFN88335.1"/>
    </source>
</evidence>
<evidence type="ECO:0000313" key="4">
    <source>
        <dbReference type="Proteomes" id="UP000008237"/>
    </source>
</evidence>
<keyword evidence="4" id="KW-1185">Reference proteome</keyword>
<dbReference type="Pfam" id="PF09495">
    <property type="entry name" value="DUF2462"/>
    <property type="match status" value="1"/>
</dbReference>
<organism evidence="4">
    <name type="scientific">Harpegnathos saltator</name>
    <name type="common">Jerdon's jumping ant</name>
    <dbReference type="NCBI Taxonomy" id="610380"/>
    <lineage>
        <taxon>Eukaryota</taxon>
        <taxon>Metazoa</taxon>
        <taxon>Ecdysozoa</taxon>
        <taxon>Arthropoda</taxon>
        <taxon>Hexapoda</taxon>
        <taxon>Insecta</taxon>
        <taxon>Pterygota</taxon>
        <taxon>Neoptera</taxon>
        <taxon>Endopterygota</taxon>
        <taxon>Hymenoptera</taxon>
        <taxon>Apocrita</taxon>
        <taxon>Aculeata</taxon>
        <taxon>Formicoidea</taxon>
        <taxon>Formicidae</taxon>
        <taxon>Ponerinae</taxon>
        <taxon>Ponerini</taxon>
        <taxon>Harpegnathos</taxon>
    </lineage>
</organism>
<gene>
    <name evidence="3" type="ORF">EAI_02468</name>
</gene>
<dbReference type="FunCoup" id="E2B7G0">
    <property type="interactions" value="2"/>
</dbReference>
<reference evidence="3 4" key="1">
    <citation type="journal article" date="2010" name="Science">
        <title>Genomic comparison of the ants Camponotus floridanus and Harpegnathos saltator.</title>
        <authorList>
            <person name="Bonasio R."/>
            <person name="Zhang G."/>
            <person name="Ye C."/>
            <person name="Mutti N.S."/>
            <person name="Fang X."/>
            <person name="Qin N."/>
            <person name="Donahue G."/>
            <person name="Yang P."/>
            <person name="Li Q."/>
            <person name="Li C."/>
            <person name="Zhang P."/>
            <person name="Huang Z."/>
            <person name="Berger S.L."/>
            <person name="Reinberg D."/>
            <person name="Wang J."/>
            <person name="Liebig J."/>
        </authorList>
    </citation>
    <scope>NUCLEOTIDE SEQUENCE [LARGE SCALE GENOMIC DNA]</scope>
    <source>
        <strain evidence="3 4">R22 G/1</strain>
    </source>
</reference>
<protein>
    <submittedName>
        <fullName evidence="3">Uncharacterized protein</fullName>
    </submittedName>
</protein>
<dbReference type="EMBL" id="GL446181">
    <property type="protein sequence ID" value="EFN88335.1"/>
    <property type="molecule type" value="Genomic_DNA"/>
</dbReference>
<dbReference type="InParanoid" id="E2B7G0"/>
<dbReference type="InterPro" id="IPR019034">
    <property type="entry name" value="UPF0390"/>
</dbReference>
<evidence type="ECO:0000256" key="2">
    <source>
        <dbReference type="SAM" id="MobiDB-lite"/>
    </source>
</evidence>
<dbReference type="OMA" id="KHHSTQA"/>
<dbReference type="Proteomes" id="UP000008237">
    <property type="component" value="Unassembled WGS sequence"/>
</dbReference>
<sequence length="87" mass="9768">MAQGKLKVKTKLPDKVKAKVNKGKKGPAIQRRGNAPVQPKKAKLQEAHKLKKMITKTVNSTMEDELRKRALDGKKSLIKKNPNVEKK</sequence>
<dbReference type="AlphaFoldDB" id="E2B7G0"/>
<comment type="similarity">
    <text evidence="1">Belongs to the UPF0390 family.</text>
</comment>
<accession>E2B7G0</accession>
<dbReference type="OrthoDB" id="6261058at2759"/>